<evidence type="ECO:0000313" key="2">
    <source>
        <dbReference type="EMBL" id="AOJ05779.1"/>
    </source>
</evidence>
<accession>A0A1B4FQ62</accession>
<dbReference type="InterPro" id="IPR029044">
    <property type="entry name" value="Nucleotide-diphossugar_trans"/>
</dbReference>
<organism evidence="2 3">
    <name type="scientific">Burkholderia mayonis</name>
    <dbReference type="NCBI Taxonomy" id="1385591"/>
    <lineage>
        <taxon>Bacteria</taxon>
        <taxon>Pseudomonadati</taxon>
        <taxon>Pseudomonadota</taxon>
        <taxon>Betaproteobacteria</taxon>
        <taxon>Burkholderiales</taxon>
        <taxon>Burkholderiaceae</taxon>
        <taxon>Burkholderia</taxon>
        <taxon>pseudomallei group</taxon>
    </lineage>
</organism>
<proteinExistence type="predicted"/>
<keyword evidence="2" id="KW-0808">Transferase</keyword>
<dbReference type="PANTHER" id="PTHR43685">
    <property type="entry name" value="GLYCOSYLTRANSFERASE"/>
    <property type="match status" value="1"/>
</dbReference>
<name>A0A1B4FQ62_9BURK</name>
<dbReference type="CDD" id="cd06433">
    <property type="entry name" value="GT_2_WfgS_like"/>
    <property type="match status" value="1"/>
</dbReference>
<dbReference type="GO" id="GO:0016740">
    <property type="term" value="F:transferase activity"/>
    <property type="evidence" value="ECO:0007669"/>
    <property type="project" value="UniProtKB-KW"/>
</dbReference>
<dbReference type="AlphaFoldDB" id="A0A1B4FQ62"/>
<feature type="domain" description="Glycosyltransferase 2-like" evidence="1">
    <location>
        <begin position="4"/>
        <end position="121"/>
    </location>
</feature>
<dbReference type="InterPro" id="IPR001173">
    <property type="entry name" value="Glyco_trans_2-like"/>
</dbReference>
<dbReference type="PANTHER" id="PTHR43685:SF2">
    <property type="entry name" value="GLYCOSYLTRANSFERASE 2-LIKE DOMAIN-CONTAINING PROTEIN"/>
    <property type="match status" value="1"/>
</dbReference>
<dbReference type="InterPro" id="IPR050834">
    <property type="entry name" value="Glycosyltransf_2"/>
</dbReference>
<dbReference type="Proteomes" id="UP000062519">
    <property type="component" value="Chromosome 2"/>
</dbReference>
<protein>
    <submittedName>
        <fullName evidence="2">Glycosyltransferase</fullName>
    </submittedName>
</protein>
<evidence type="ECO:0000313" key="3">
    <source>
        <dbReference type="Proteomes" id="UP000062519"/>
    </source>
</evidence>
<dbReference type="EMBL" id="CP013387">
    <property type="protein sequence ID" value="AOJ05779.1"/>
    <property type="molecule type" value="Genomic_DNA"/>
</dbReference>
<dbReference type="Pfam" id="PF00535">
    <property type="entry name" value="Glycos_transf_2"/>
    <property type="match status" value="1"/>
</dbReference>
<dbReference type="KEGG" id="buu:WS70_23460"/>
<reference evidence="2 3" key="1">
    <citation type="submission" date="2015-12" db="EMBL/GenBank/DDBJ databases">
        <title>Diversity of Burkholderia near neighbor genomes.</title>
        <authorList>
            <person name="Sahl J."/>
            <person name="Wagner D."/>
            <person name="Keim P."/>
        </authorList>
    </citation>
    <scope>NUCLEOTIDE SEQUENCE [LARGE SCALE GENOMIC DNA]</scope>
    <source>
        <strain evidence="2 3">BDU6</strain>
    </source>
</reference>
<keyword evidence="3" id="KW-1185">Reference proteome</keyword>
<gene>
    <name evidence="2" type="ORF">WS70_23460</name>
</gene>
<dbReference type="Gene3D" id="3.90.550.10">
    <property type="entry name" value="Spore Coat Polysaccharide Biosynthesis Protein SpsA, Chain A"/>
    <property type="match status" value="1"/>
</dbReference>
<dbReference type="SUPFAM" id="SSF53448">
    <property type="entry name" value="Nucleotide-diphospho-sugar transferases"/>
    <property type="match status" value="1"/>
</dbReference>
<sequence>MKISVITAVFNGRETISRTIESLIAQDYPGIEYIVVDGDSTDGTLKILERYRSHIDILISERDNGIYDALNKGLRMATGDAIAILHSDDFLAGQDVLSRIARTLQASEADAVYADLVYVGRYSIDTVIRYWKAGEFSRPKLAFGWMPPHPTLCVRRSLYERIGGFDDSFDISADYDMILRLFSLPDVRMAYIPHVTVKMRVGGVSNRSLRELVKKSKEDLRAIRKNHIGGYFTLVCKNVSKIPQFFWRR</sequence>
<evidence type="ECO:0000259" key="1">
    <source>
        <dbReference type="Pfam" id="PF00535"/>
    </source>
</evidence>